<accession>A0A1M7RMW1</accession>
<dbReference type="InterPro" id="IPR007110">
    <property type="entry name" value="Ig-like_dom"/>
</dbReference>
<reference evidence="7 8" key="1">
    <citation type="submission" date="2016-11" db="EMBL/GenBank/DDBJ databases">
        <authorList>
            <person name="Jaros S."/>
            <person name="Januszkiewicz K."/>
            <person name="Wedrychowicz H."/>
        </authorList>
    </citation>
    <scope>NUCLEOTIDE SEQUENCE [LARGE SCALE GENOMIC DNA]</scope>
    <source>
        <strain evidence="7 8">DSM 46144</strain>
    </source>
</reference>
<comment type="cofactor">
    <cofactor evidence="1">
        <name>Zn(2+)</name>
        <dbReference type="ChEBI" id="CHEBI:29105"/>
    </cofactor>
</comment>
<dbReference type="Pfam" id="PF00107">
    <property type="entry name" value="ADH_zinc_N"/>
    <property type="match status" value="1"/>
</dbReference>
<dbReference type="SUPFAM" id="SSF50129">
    <property type="entry name" value="GroES-like"/>
    <property type="match status" value="1"/>
</dbReference>
<evidence type="ECO:0000259" key="6">
    <source>
        <dbReference type="PROSITE" id="PS50835"/>
    </source>
</evidence>
<evidence type="ECO:0000256" key="3">
    <source>
        <dbReference type="ARBA" id="ARBA00022723"/>
    </source>
</evidence>
<evidence type="ECO:0000256" key="1">
    <source>
        <dbReference type="ARBA" id="ARBA00001947"/>
    </source>
</evidence>
<dbReference type="Gene3D" id="3.40.50.720">
    <property type="entry name" value="NAD(P)-binding Rossmann-like Domain"/>
    <property type="match status" value="1"/>
</dbReference>
<keyword evidence="3" id="KW-0479">Metal-binding</keyword>
<dbReference type="InterPro" id="IPR011032">
    <property type="entry name" value="GroES-like_sf"/>
</dbReference>
<dbReference type="GO" id="GO:0016491">
    <property type="term" value="F:oxidoreductase activity"/>
    <property type="evidence" value="ECO:0007669"/>
    <property type="project" value="UniProtKB-KW"/>
</dbReference>
<evidence type="ECO:0000256" key="4">
    <source>
        <dbReference type="ARBA" id="ARBA00022833"/>
    </source>
</evidence>
<evidence type="ECO:0000256" key="2">
    <source>
        <dbReference type="ARBA" id="ARBA00008072"/>
    </source>
</evidence>
<sequence length="363" mass="39035">MPMSERVLVVEEPGRPVIREEKLGDPLPEGRIAVETIYSGLSAGTELAAVKGTTPFATSTWDAELGLFRPGESAGYPIERLGYMEVGRVVESRSAGFEVGTPVAMAYGHRTGYRADPLVDRIVPLPADLDPMLGVYVAHAGPICANGLLHAAADLYGEVRSLGDGVRGRRVVTIGAGMVGLLTSLFARHHGAASVVVVDPTPSRRQVAESLGLETLDPDAEDAALVLKTRWRHAAADHGADVVFQCRGRAEALALALRLLRPQGTVIDLAFYQGGADVVRLGEEFHHNGLSVRCAQIGRVPRGAAHAWDRDRLSGETIDLLRADGGAVREHLITDVVPFDEAPEYLCELADRRRQSVQTVFTF</sequence>
<dbReference type="STRING" id="134849.SAMN05443668_12544"/>
<feature type="domain" description="Ig-like" evidence="6">
    <location>
        <begin position="262"/>
        <end position="358"/>
    </location>
</feature>
<name>A0A1M7RMW1_9ACTN</name>
<dbReference type="PANTHER" id="PTHR43350:SF19">
    <property type="entry name" value="D-GULOSIDE 3-DEHYDROGENASE"/>
    <property type="match status" value="1"/>
</dbReference>
<dbReference type="PROSITE" id="PS50835">
    <property type="entry name" value="IG_LIKE"/>
    <property type="match status" value="1"/>
</dbReference>
<dbReference type="PANTHER" id="PTHR43350">
    <property type="entry name" value="NAD-DEPENDENT ALCOHOL DEHYDROGENASE"/>
    <property type="match status" value="1"/>
</dbReference>
<protein>
    <submittedName>
        <fullName evidence="7">Threonine dehydrogenase</fullName>
    </submittedName>
</protein>
<organism evidence="7 8">
    <name type="scientific">Cryptosporangium aurantiacum</name>
    <dbReference type="NCBI Taxonomy" id="134849"/>
    <lineage>
        <taxon>Bacteria</taxon>
        <taxon>Bacillati</taxon>
        <taxon>Actinomycetota</taxon>
        <taxon>Actinomycetes</taxon>
        <taxon>Cryptosporangiales</taxon>
        <taxon>Cryptosporangiaceae</taxon>
        <taxon>Cryptosporangium</taxon>
    </lineage>
</organism>
<evidence type="ECO:0000313" key="7">
    <source>
        <dbReference type="EMBL" id="SHN47584.1"/>
    </source>
</evidence>
<dbReference type="GO" id="GO:0046872">
    <property type="term" value="F:metal ion binding"/>
    <property type="evidence" value="ECO:0007669"/>
    <property type="project" value="UniProtKB-KW"/>
</dbReference>
<gene>
    <name evidence="7" type="ORF">SAMN05443668_12544</name>
</gene>
<dbReference type="InterPro" id="IPR036291">
    <property type="entry name" value="NAD(P)-bd_dom_sf"/>
</dbReference>
<dbReference type="CDD" id="cd08255">
    <property type="entry name" value="2-desacetyl-2-hydroxyethyl_bacteriochlorophyllide_like"/>
    <property type="match status" value="1"/>
</dbReference>
<dbReference type="SUPFAM" id="SSF51735">
    <property type="entry name" value="NAD(P)-binding Rossmann-fold domains"/>
    <property type="match status" value="1"/>
</dbReference>
<keyword evidence="8" id="KW-1185">Reference proteome</keyword>
<dbReference type="Gene3D" id="3.90.180.10">
    <property type="entry name" value="Medium-chain alcohol dehydrogenases, catalytic domain"/>
    <property type="match status" value="1"/>
</dbReference>
<dbReference type="EMBL" id="FRCS01000025">
    <property type="protein sequence ID" value="SHN47584.1"/>
    <property type="molecule type" value="Genomic_DNA"/>
</dbReference>
<proteinExistence type="inferred from homology"/>
<evidence type="ECO:0000313" key="8">
    <source>
        <dbReference type="Proteomes" id="UP000184440"/>
    </source>
</evidence>
<comment type="similarity">
    <text evidence="2">Belongs to the zinc-containing alcohol dehydrogenase family.</text>
</comment>
<dbReference type="Proteomes" id="UP000184440">
    <property type="component" value="Unassembled WGS sequence"/>
</dbReference>
<dbReference type="AlphaFoldDB" id="A0A1M7RMW1"/>
<keyword evidence="4" id="KW-0862">Zinc</keyword>
<dbReference type="InterPro" id="IPR013149">
    <property type="entry name" value="ADH-like_C"/>
</dbReference>
<evidence type="ECO:0000256" key="5">
    <source>
        <dbReference type="ARBA" id="ARBA00023002"/>
    </source>
</evidence>
<keyword evidence="5" id="KW-0560">Oxidoreductase</keyword>